<organism evidence="8 9">
    <name type="scientific">Shewanella surugensis</name>
    <dbReference type="NCBI Taxonomy" id="212020"/>
    <lineage>
        <taxon>Bacteria</taxon>
        <taxon>Pseudomonadati</taxon>
        <taxon>Pseudomonadota</taxon>
        <taxon>Gammaproteobacteria</taxon>
        <taxon>Alteromonadales</taxon>
        <taxon>Shewanellaceae</taxon>
        <taxon>Shewanella</taxon>
    </lineage>
</organism>
<dbReference type="EC" id="3.6.4.13" evidence="8"/>
<dbReference type="InterPro" id="IPR027417">
    <property type="entry name" value="P-loop_NTPase"/>
</dbReference>
<dbReference type="Pfam" id="PF00270">
    <property type="entry name" value="DEAD"/>
    <property type="match status" value="1"/>
</dbReference>
<evidence type="ECO:0000313" key="9">
    <source>
        <dbReference type="Proteomes" id="UP001203423"/>
    </source>
</evidence>
<dbReference type="Pfam" id="PF07717">
    <property type="entry name" value="OB_NTP_bind"/>
    <property type="match status" value="1"/>
</dbReference>
<comment type="caution">
    <text evidence="8">The sequence shown here is derived from an EMBL/GenBank/DDBJ whole genome shotgun (WGS) entry which is preliminary data.</text>
</comment>
<dbReference type="EMBL" id="JAKIKS010000050">
    <property type="protein sequence ID" value="MCL1125496.1"/>
    <property type="molecule type" value="Genomic_DNA"/>
</dbReference>
<protein>
    <submittedName>
        <fullName evidence="8">ATP-dependent RNA helicase HrpA</fullName>
        <ecNumber evidence="8">3.6.4.13</ecNumber>
    </submittedName>
</protein>
<evidence type="ECO:0000259" key="7">
    <source>
        <dbReference type="PROSITE" id="PS51194"/>
    </source>
</evidence>
<dbReference type="InterPro" id="IPR011545">
    <property type="entry name" value="DEAD/DEAH_box_helicase_dom"/>
</dbReference>
<feature type="region of interest" description="Disordered" evidence="5">
    <location>
        <begin position="30"/>
        <end position="65"/>
    </location>
</feature>
<keyword evidence="9" id="KW-1185">Reference proteome</keyword>
<reference evidence="8 9" key="1">
    <citation type="submission" date="2022-01" db="EMBL/GenBank/DDBJ databases">
        <title>Whole genome-based taxonomy of the Shewanellaceae.</title>
        <authorList>
            <person name="Martin-Rodriguez A.J."/>
        </authorList>
    </citation>
    <scope>NUCLEOTIDE SEQUENCE [LARGE SCALE GENOMIC DNA]</scope>
    <source>
        <strain evidence="8 9">DSM 17177</strain>
    </source>
</reference>
<evidence type="ECO:0000256" key="2">
    <source>
        <dbReference type="ARBA" id="ARBA00022801"/>
    </source>
</evidence>
<evidence type="ECO:0000256" key="1">
    <source>
        <dbReference type="ARBA" id="ARBA00022741"/>
    </source>
</evidence>
<dbReference type="Gene3D" id="3.40.50.300">
    <property type="entry name" value="P-loop containing nucleotide triphosphate hydrolases"/>
    <property type="match status" value="2"/>
</dbReference>
<dbReference type="GO" id="GO:0003724">
    <property type="term" value="F:RNA helicase activity"/>
    <property type="evidence" value="ECO:0007669"/>
    <property type="project" value="UniProtKB-EC"/>
</dbReference>
<dbReference type="Proteomes" id="UP001203423">
    <property type="component" value="Unassembled WGS sequence"/>
</dbReference>
<dbReference type="RefSeq" id="WP_248940810.1">
    <property type="nucleotide sequence ID" value="NZ_JAKIKS010000050.1"/>
</dbReference>
<feature type="domain" description="Helicase ATP-binding" evidence="6">
    <location>
        <begin position="108"/>
        <end position="271"/>
    </location>
</feature>
<evidence type="ECO:0000256" key="3">
    <source>
        <dbReference type="ARBA" id="ARBA00022806"/>
    </source>
</evidence>
<dbReference type="CDD" id="cd18791">
    <property type="entry name" value="SF2_C_RHA"/>
    <property type="match status" value="1"/>
</dbReference>
<dbReference type="InterPro" id="IPR003593">
    <property type="entry name" value="AAA+_ATPase"/>
</dbReference>
<keyword evidence="1" id="KW-0547">Nucleotide-binding</keyword>
<dbReference type="Pfam" id="PF00271">
    <property type="entry name" value="Helicase_C"/>
    <property type="match status" value="1"/>
</dbReference>
<dbReference type="PROSITE" id="PS51192">
    <property type="entry name" value="HELICASE_ATP_BIND_1"/>
    <property type="match status" value="1"/>
</dbReference>
<dbReference type="InterPro" id="IPR010222">
    <property type="entry name" value="RNA_helicase_HrpA"/>
</dbReference>
<dbReference type="SMART" id="SM00487">
    <property type="entry name" value="DEXDc"/>
    <property type="match status" value="1"/>
</dbReference>
<evidence type="ECO:0000313" key="8">
    <source>
        <dbReference type="EMBL" id="MCL1125496.1"/>
    </source>
</evidence>
<dbReference type="SMART" id="SM00847">
    <property type="entry name" value="HA2"/>
    <property type="match status" value="1"/>
</dbReference>
<keyword evidence="4" id="KW-0067">ATP-binding</keyword>
<proteinExistence type="predicted"/>
<dbReference type="SUPFAM" id="SSF52540">
    <property type="entry name" value="P-loop containing nucleoside triphosphate hydrolases"/>
    <property type="match status" value="1"/>
</dbReference>
<keyword evidence="3 8" id="KW-0347">Helicase</keyword>
<evidence type="ECO:0000259" key="6">
    <source>
        <dbReference type="PROSITE" id="PS51192"/>
    </source>
</evidence>
<dbReference type="InterPro" id="IPR024590">
    <property type="entry name" value="HrpA_C"/>
</dbReference>
<dbReference type="Gene3D" id="1.20.120.1080">
    <property type="match status" value="1"/>
</dbReference>
<keyword evidence="2 8" id="KW-0378">Hydrolase</keyword>
<dbReference type="InterPro" id="IPR001650">
    <property type="entry name" value="Helicase_C-like"/>
</dbReference>
<dbReference type="NCBIfam" id="TIGR01967">
    <property type="entry name" value="DEAH_box_HrpA"/>
    <property type="match status" value="1"/>
</dbReference>
<dbReference type="InterPro" id="IPR007502">
    <property type="entry name" value="Helicase-assoc_dom"/>
</dbReference>
<dbReference type="Pfam" id="PF11898">
    <property type="entry name" value="DUF3418"/>
    <property type="match status" value="1"/>
</dbReference>
<dbReference type="PANTHER" id="PTHR18934:SF99">
    <property type="entry name" value="ATP-DEPENDENT RNA HELICASE DHX37-RELATED"/>
    <property type="match status" value="1"/>
</dbReference>
<dbReference type="PANTHER" id="PTHR18934">
    <property type="entry name" value="ATP-DEPENDENT RNA HELICASE"/>
    <property type="match status" value="1"/>
</dbReference>
<evidence type="ECO:0000256" key="5">
    <source>
        <dbReference type="SAM" id="MobiDB-lite"/>
    </source>
</evidence>
<name>A0ABT0LEB5_9GAMM</name>
<dbReference type="Pfam" id="PF21010">
    <property type="entry name" value="HA2_C"/>
    <property type="match status" value="1"/>
</dbReference>
<dbReference type="InterPro" id="IPR011709">
    <property type="entry name" value="DEAD-box_helicase_OB_fold"/>
</dbReference>
<accession>A0ABT0LEB5</accession>
<dbReference type="NCBIfam" id="NF008348">
    <property type="entry name" value="PRK11131.1"/>
    <property type="match status" value="1"/>
</dbReference>
<feature type="compositionally biased region" description="Basic residues" evidence="5">
    <location>
        <begin position="30"/>
        <end position="44"/>
    </location>
</feature>
<dbReference type="InterPro" id="IPR014001">
    <property type="entry name" value="Helicase_ATP-bd"/>
</dbReference>
<dbReference type="PROSITE" id="PS51194">
    <property type="entry name" value="HELICASE_CTER"/>
    <property type="match status" value="1"/>
</dbReference>
<feature type="domain" description="Helicase C-terminal" evidence="7">
    <location>
        <begin position="301"/>
        <end position="464"/>
    </location>
</feature>
<gene>
    <name evidence="8" type="primary">hrpA</name>
    <name evidence="8" type="ORF">L2764_13665</name>
</gene>
<evidence type="ECO:0000256" key="4">
    <source>
        <dbReference type="ARBA" id="ARBA00022840"/>
    </source>
</evidence>
<sequence length="1320" mass="149745">MQTKEPHPLSAAFLKTCYQADVARIKKRLFRLNKHSNPKHSKTQKSHDLKPNTQPKSAKEHAEHNAELEKLAAQAIKARAKVEQRLANRPKIEYPENLPISQKRADIAAAIAANQVVIIAGETGSGKTTQLPKICLELGLGTRGLIGHTQPRRLAARSVASRIADEMNTPLGDAVGFKVRFADAIKPESYIKLMTDGILLAELTHDKLLDQYDAIIIDEAHERSLNIDFILGYLKNVLKKRPDLKVIVTSATIDVARFSAHFNDAPVIEVSGRTFPVETRYRPLLSDNDTDVDMMDGIFAATDELIDEGLGDILIFLSGEREIRDVAEQLNKRQYRDTEVLPLYARLSYGEQSKVFNAHVGRRIVLATNVAETSLTVPGIRYVIDPGMARISRYSYRTKVQRLPIEPISQASANQRQGRCGRVAAGICIRLYSEDDFTGRPEFTDPEILRTNLASVILKMLAIGLGDIERFPFIQAPDPRYIRDGFLLLEELEAVEENRESLMLSPLGKQLAHIPVDPRLARMVIEANKNGCLHEVLVIASALSIQDPRERPIDKQQAADQAHQRFTNSDSDFISWLNLWDFVKQSQQSFTANQFRKQCKKEFLAYMRVREWQDLYAQLRQATHDLKWKLNTASEEINYELLHRSLLTGLLSHIGFKDKDREYLGARNRKFFVFPGSPLAKKGPKWLMAAELTETSRLFARCCAKIQPEWIEPLAQHLVKKNYLEPHFEAKQASVVAFENQVLFGLMIVNRRKTQYGPIDPVEARDIFIRSALAEGQLKTKEAFFVKNQQLLNDIESLEHKSRRRDILVDEQVLVDFYQQKIPDGIYNGPLFLRWWKKHQQQAPDFLNFERDSLMQRGDTHVSALDFPDRWQKGNLGLMVSYHFEPSAIDDGVSVHIPVALINQVDEAGFDWLVPGLREEKVVALIRALPKPLRRNFVPAPDYASACVQAMMPFELPLIDAMCKQLLRMSGVRIAPIDFDISQLTAHLQVNFKVEGNKGQLLAQSRDLLSLKDSMQGQVSQAIRQVADADIEQDSLTTWSFGDLPKQYQQNKGNFEVKAFPALVAKVANKTSVAIKLFDDEHEAEREHSLGLKTLLLLNIPSPVKYLQKSLPNKAKLAMYFNPFGQVQVLIDDILSAAVQRLLDEKNLSVRDEASFEAAKDWVRQELNPTTEKIALDVEAILTLYQKVKKRLKGKISLDIAFAMSDIHAQLDKLVFKGFVESSGWQRLADILRYLKAIDNRLDKLPVDPNRDRLHMHSISKVQAILDAQLAKLPKNMPVPEVLVEARWMIEEYRVSCFAQVLGTAYPISEKRILNKIAES</sequence>
<dbReference type="SMART" id="SM00490">
    <property type="entry name" value="HELICc"/>
    <property type="match status" value="1"/>
</dbReference>
<dbReference type="GO" id="GO:0016787">
    <property type="term" value="F:hydrolase activity"/>
    <property type="evidence" value="ECO:0007669"/>
    <property type="project" value="UniProtKB-KW"/>
</dbReference>
<dbReference type="SMART" id="SM00382">
    <property type="entry name" value="AAA"/>
    <property type="match status" value="1"/>
</dbReference>